<feature type="compositionally biased region" description="Low complexity" evidence="3">
    <location>
        <begin position="450"/>
        <end position="467"/>
    </location>
</feature>
<feature type="compositionally biased region" description="Low complexity" evidence="3">
    <location>
        <begin position="355"/>
        <end position="384"/>
    </location>
</feature>
<evidence type="ECO:0000259" key="5">
    <source>
        <dbReference type="PROSITE" id="PS50200"/>
    </source>
</evidence>
<dbReference type="PROSITE" id="PS50200">
    <property type="entry name" value="RA"/>
    <property type="match status" value="1"/>
</dbReference>
<protein>
    <recommendedName>
        <fullName evidence="8">SH3 domain-containing protein</fullName>
    </recommendedName>
</protein>
<feature type="region of interest" description="Disordered" evidence="3">
    <location>
        <begin position="1099"/>
        <end position="1125"/>
    </location>
</feature>
<feature type="compositionally biased region" description="Acidic residues" evidence="3">
    <location>
        <begin position="225"/>
        <end position="242"/>
    </location>
</feature>
<dbReference type="PANTHER" id="PTHR47775:SF1">
    <property type="entry name" value="BUD SITE SELECTION PROTEIN 14"/>
    <property type="match status" value="1"/>
</dbReference>
<proteinExistence type="predicted"/>
<dbReference type="InterPro" id="IPR001452">
    <property type="entry name" value="SH3_domain"/>
</dbReference>
<accession>A0ABR3IZV4</accession>
<evidence type="ECO:0008006" key="8">
    <source>
        <dbReference type="Google" id="ProtNLM"/>
    </source>
</evidence>
<feature type="compositionally biased region" description="Low complexity" evidence="3">
    <location>
        <begin position="564"/>
        <end position="581"/>
    </location>
</feature>
<dbReference type="InterPro" id="IPR036028">
    <property type="entry name" value="SH3-like_dom_sf"/>
</dbReference>
<dbReference type="Pfam" id="PF00018">
    <property type="entry name" value="SH3_1"/>
    <property type="match status" value="1"/>
</dbReference>
<dbReference type="SMART" id="SM00326">
    <property type="entry name" value="SH3"/>
    <property type="match status" value="1"/>
</dbReference>
<evidence type="ECO:0000313" key="7">
    <source>
        <dbReference type="Proteomes" id="UP001556367"/>
    </source>
</evidence>
<feature type="compositionally biased region" description="Polar residues" evidence="3">
    <location>
        <begin position="661"/>
        <end position="670"/>
    </location>
</feature>
<feature type="region of interest" description="Disordered" evidence="3">
    <location>
        <begin position="1263"/>
        <end position="1331"/>
    </location>
</feature>
<feature type="compositionally biased region" description="Polar residues" evidence="3">
    <location>
        <begin position="32"/>
        <end position="43"/>
    </location>
</feature>
<sequence>MQAVEIRRPQRQDTFDLRDQIVADHHNMQAHADSTMNPAYASTSDEEHSVLEDDSDGEEREMDYMDEDDDVSSDLSIPNESIDFDLVYSLHSFAATVEGQANVVKGDSLFLMDDSNSYWWLVRVLKTQEVGYIPAENIETPFERLARLNKHRNVDLAAPTDAEKDEPMASDRLRVGIAPSFPSKSPSPIPSRSASAENYEPHQKSEGVAFTPALSVHRYPPAVWNEEEEEEEDEEIEWDDEGYEDQDHGLAAEMHQQQQQRRAEELAATRLGLSPAGRATSNRSPMNMEPDDGMQWEDSAAMAGQGRAQQQNNAIPASLRSGGNIGGAAATYDQIQAQERQQQIMEAQAREIQRQQHQQQQQEQQRLQQERQQQLQQQPGQNQQGLSKPSSREQLDGSRHIDPLEATETRKLTVTPTIVRDEDPEEAKKRAREEEEEATRKRGKSGTPTTAQQSSGAGNAGPSPGSTGRAGGGKLRKEREPEDDGKDKKKKSMFGGLFNRNKKDKSRERNLSVGSMDSNESQAQSLAQSVQSMASGRVSEESARSGSAHGHRGDREGMMSPVTATAMQQQQAAQALNAAAAKPVLDKPPVGSPVSSSATASPQAPSTPPQVSSHASQLRQRDQQQQALYQQYLNRSPSSPPEAQPSYGLQSAPFVNPPPSSYHSTSTMGSPTPGLGVPAPRQRPGSLILSGPGVDGQGTVVPELSVIRVFAGKHLQTDATFKTVLLNSSTSSAELVRQAIQRFRLPAGEDQNDYYLTVKQVEGGASAVLRPTEHPLVVFETLVEAAMEMPKVKRSSVGSISSVASNLSMHPAIRKLPMNDFTDDSAVRFYLNRRGDDGSTGSGSGEGEGAAVGEVDGADDTLVAETSMTSGEAEAHLHLSPNRSQYLSVGGSNVTPERFTSPSFRFALRLIIYPEDLPEDMVFDPLTEAIVFKGTLKDRPQSSSSASTSISQAMRRKVFMFPKNVTVAEVIEQGLERFGILEGVVDGGDEVEDKMTKRRSSSRVRYNLIIDTGAQERELSPSSRVIEAFPRPPTYRTAERRFPDSKRRSVDSTQLLGTLDDVGADDPVFILRRAIAYRSSTSRHRLSAPLDEIALQHLHQSRESTSTFSSDAASPTTEEAKRHPTRQEIIAAQRRATQANQRAILSAQTNSVRGVDVLLPGNAMLRSSRYDSGDRMRYSYVQPDGETYDISDIIEEEWQESNASSAADKNDLLEGVLVKNKDALGDKIDRVLNKIKNGKAARQAQRESISQFSEESHGSLASASASEYSLDNTSRSVTPGSAALNARSAPGTTNRGPSPLGIPRTTSPPALEPPRPGTVTPTQKPGYDRRQPSITSVMTTTSGYATPVAQFSPTGSASPLPTKTLAPKPYGQRKRVVIPKDDFGLTQMMAVIEFNALKPTTEPEPPIDPVDKMLFGRPMDLNVLHPQIREVYRDSFKELEEMDKYLDECLLKATGGA</sequence>
<feature type="region of interest" description="Disordered" evidence="3">
    <location>
        <begin position="27"/>
        <end position="60"/>
    </location>
</feature>
<dbReference type="PROSITE" id="PS50002">
    <property type="entry name" value="SH3"/>
    <property type="match status" value="1"/>
</dbReference>
<feature type="compositionally biased region" description="Polar residues" evidence="3">
    <location>
        <begin position="1103"/>
        <end position="1117"/>
    </location>
</feature>
<evidence type="ECO:0000259" key="4">
    <source>
        <dbReference type="PROSITE" id="PS50002"/>
    </source>
</evidence>
<dbReference type="Gene3D" id="2.30.30.40">
    <property type="entry name" value="SH3 Domains"/>
    <property type="match status" value="1"/>
</dbReference>
<feature type="region of interest" description="Disordered" evidence="3">
    <location>
        <begin position="272"/>
        <end position="694"/>
    </location>
</feature>
<feature type="compositionally biased region" description="Low complexity" evidence="3">
    <location>
        <begin position="521"/>
        <end position="535"/>
    </location>
</feature>
<keyword evidence="7" id="KW-1185">Reference proteome</keyword>
<keyword evidence="1 2" id="KW-0728">SH3 domain</keyword>
<dbReference type="SUPFAM" id="SSF50044">
    <property type="entry name" value="SH3-domain"/>
    <property type="match status" value="1"/>
</dbReference>
<dbReference type="Pfam" id="PF00788">
    <property type="entry name" value="RA"/>
    <property type="match status" value="1"/>
</dbReference>
<comment type="caution">
    <text evidence="6">The sequence shown here is derived from an EMBL/GenBank/DDBJ whole genome shotgun (WGS) entry which is preliminary data.</text>
</comment>
<reference evidence="7" key="1">
    <citation type="submission" date="2024-06" db="EMBL/GenBank/DDBJ databases">
        <title>Multi-omics analyses provide insights into the biosynthesis of the anticancer antibiotic pleurotin in Hohenbuehelia grisea.</title>
        <authorList>
            <person name="Weaver J.A."/>
            <person name="Alberti F."/>
        </authorList>
    </citation>
    <scope>NUCLEOTIDE SEQUENCE [LARGE SCALE GENOMIC DNA]</scope>
    <source>
        <strain evidence="7">T-177</strain>
    </source>
</reference>
<feature type="compositionally biased region" description="Low complexity" evidence="3">
    <location>
        <begin position="623"/>
        <end position="633"/>
    </location>
</feature>
<name>A0ABR3IZV4_9AGAR</name>
<evidence type="ECO:0000256" key="2">
    <source>
        <dbReference type="PROSITE-ProRule" id="PRU00192"/>
    </source>
</evidence>
<dbReference type="SUPFAM" id="SSF54236">
    <property type="entry name" value="Ubiquitin-like"/>
    <property type="match status" value="1"/>
</dbReference>
<dbReference type="InterPro" id="IPR029071">
    <property type="entry name" value="Ubiquitin-like_domsf"/>
</dbReference>
<feature type="domain" description="Ras-associating" evidence="5">
    <location>
        <begin position="706"/>
        <end position="836"/>
    </location>
</feature>
<dbReference type="Proteomes" id="UP001556367">
    <property type="component" value="Unassembled WGS sequence"/>
</dbReference>
<feature type="domain" description="SH3" evidence="4">
    <location>
        <begin position="82"/>
        <end position="143"/>
    </location>
</feature>
<feature type="compositionally biased region" description="Low complexity" evidence="3">
    <location>
        <begin position="334"/>
        <end position="347"/>
    </location>
</feature>
<organism evidence="6 7">
    <name type="scientific">Hohenbuehelia grisea</name>
    <dbReference type="NCBI Taxonomy" id="104357"/>
    <lineage>
        <taxon>Eukaryota</taxon>
        <taxon>Fungi</taxon>
        <taxon>Dikarya</taxon>
        <taxon>Basidiomycota</taxon>
        <taxon>Agaricomycotina</taxon>
        <taxon>Agaricomycetes</taxon>
        <taxon>Agaricomycetidae</taxon>
        <taxon>Agaricales</taxon>
        <taxon>Pleurotineae</taxon>
        <taxon>Pleurotaceae</taxon>
        <taxon>Hohenbuehelia</taxon>
    </lineage>
</organism>
<dbReference type="PANTHER" id="PTHR47775">
    <property type="entry name" value="BUD SITE SELECTION PROTEIN 14"/>
    <property type="match status" value="1"/>
</dbReference>
<gene>
    <name evidence="6" type="ORF">HGRIS_009016</name>
</gene>
<feature type="compositionally biased region" description="Polar residues" evidence="3">
    <location>
        <begin position="1267"/>
        <end position="1279"/>
    </location>
</feature>
<feature type="region of interest" description="Disordered" evidence="3">
    <location>
        <begin position="176"/>
        <end position="242"/>
    </location>
</feature>
<feature type="compositionally biased region" description="Low complexity" evidence="3">
    <location>
        <begin position="178"/>
        <end position="196"/>
    </location>
</feature>
<dbReference type="EMBL" id="JASNQZ010000012">
    <property type="protein sequence ID" value="KAL0948907.1"/>
    <property type="molecule type" value="Genomic_DNA"/>
</dbReference>
<feature type="compositionally biased region" description="Basic and acidic residues" evidence="3">
    <location>
        <begin position="390"/>
        <end position="411"/>
    </location>
</feature>
<evidence type="ECO:0000256" key="1">
    <source>
        <dbReference type="ARBA" id="ARBA00022443"/>
    </source>
</evidence>
<dbReference type="Gene3D" id="3.10.20.90">
    <property type="entry name" value="Phosphatidylinositol 3-kinase Catalytic Subunit, Chain A, domain 1"/>
    <property type="match status" value="1"/>
</dbReference>
<dbReference type="InterPro" id="IPR000159">
    <property type="entry name" value="RA_dom"/>
</dbReference>
<feature type="compositionally biased region" description="Low complexity" evidence="3">
    <location>
        <begin position="588"/>
        <end position="613"/>
    </location>
</feature>
<evidence type="ECO:0000256" key="3">
    <source>
        <dbReference type="SAM" id="MobiDB-lite"/>
    </source>
</evidence>
<evidence type="ECO:0000313" key="6">
    <source>
        <dbReference type="EMBL" id="KAL0948907.1"/>
    </source>
</evidence>
<feature type="compositionally biased region" description="Low complexity" evidence="3">
    <location>
        <begin position="300"/>
        <end position="314"/>
    </location>
</feature>
<dbReference type="InterPro" id="IPR053039">
    <property type="entry name" value="Polarity_Bud-Selection_Reg"/>
</dbReference>